<evidence type="ECO:0000313" key="4">
    <source>
        <dbReference type="Proteomes" id="UP000249123"/>
    </source>
</evidence>
<name>A0A062U3F4_9PROT</name>
<dbReference type="STRING" id="1280941.HY2_06825"/>
<organism evidence="3 4">
    <name type="scientific">Hyphomonas pacifica</name>
    <dbReference type="NCBI Taxonomy" id="1280941"/>
    <lineage>
        <taxon>Bacteria</taxon>
        <taxon>Pseudomonadati</taxon>
        <taxon>Pseudomonadota</taxon>
        <taxon>Alphaproteobacteria</taxon>
        <taxon>Hyphomonadales</taxon>
        <taxon>Hyphomonadaceae</taxon>
        <taxon>Hyphomonas</taxon>
    </lineage>
</organism>
<dbReference type="eggNOG" id="COG0456">
    <property type="taxonomic scope" value="Bacteria"/>
</dbReference>
<gene>
    <name evidence="3" type="ORF">HY3_08355</name>
</gene>
<dbReference type="EMBL" id="AWFB01000005">
    <property type="protein sequence ID" value="RAN35301.1"/>
    <property type="molecule type" value="Genomic_DNA"/>
</dbReference>
<dbReference type="Gene3D" id="3.40.630.30">
    <property type="match status" value="1"/>
</dbReference>
<sequence length="166" mass="18479">MRVDIFIQSEGSVKTAQIKIRPYRAEDNDILSDIWLRASRLVHGFLPDQHLVAQQALVASIYLPEGDTYVAVQSSKPVGFIGLRGAYVGGLFVDPASQRKGTGRRLLARAFEARAFLTLGVYALNDQAQRFYKSIGFEEVGRSGTDEQGMPFEVITLRCEREAARL</sequence>
<comment type="caution">
    <text evidence="3">The sequence shown here is derived from an EMBL/GenBank/DDBJ whole genome shotgun (WGS) entry which is preliminary data.</text>
</comment>
<evidence type="ECO:0000313" key="3">
    <source>
        <dbReference type="EMBL" id="RAN35301.1"/>
    </source>
</evidence>
<dbReference type="OrthoDB" id="7205533at2"/>
<evidence type="ECO:0000256" key="2">
    <source>
        <dbReference type="ARBA" id="ARBA00023315"/>
    </source>
</evidence>
<dbReference type="Pfam" id="PF13508">
    <property type="entry name" value="Acetyltransf_7"/>
    <property type="match status" value="1"/>
</dbReference>
<dbReference type="PANTHER" id="PTHR43800">
    <property type="entry name" value="PEPTIDYL-LYSINE N-ACETYLTRANSFERASE YJAB"/>
    <property type="match status" value="1"/>
</dbReference>
<dbReference type="Proteomes" id="UP000249123">
    <property type="component" value="Unassembled WGS sequence"/>
</dbReference>
<keyword evidence="2" id="KW-0012">Acyltransferase</keyword>
<dbReference type="CDD" id="cd04301">
    <property type="entry name" value="NAT_SF"/>
    <property type="match status" value="1"/>
</dbReference>
<proteinExistence type="predicted"/>
<keyword evidence="4" id="KW-1185">Reference proteome</keyword>
<dbReference type="PANTHER" id="PTHR43800:SF1">
    <property type="entry name" value="PEPTIDYL-LYSINE N-ACETYLTRANSFERASE YJAB"/>
    <property type="match status" value="1"/>
</dbReference>
<dbReference type="PROSITE" id="PS51186">
    <property type="entry name" value="GNAT"/>
    <property type="match status" value="1"/>
</dbReference>
<dbReference type="InterPro" id="IPR016181">
    <property type="entry name" value="Acyl_CoA_acyltransferase"/>
</dbReference>
<reference evidence="3 4" key="1">
    <citation type="submission" date="2013-04" db="EMBL/GenBank/DDBJ databases">
        <title>Hyphomonas sp. T24B3 Genome Sequencing.</title>
        <authorList>
            <person name="Lai Q."/>
            <person name="Shao Z."/>
        </authorList>
    </citation>
    <scope>NUCLEOTIDE SEQUENCE [LARGE SCALE GENOMIC DNA]</scope>
    <source>
        <strain evidence="3 4">T24B3</strain>
    </source>
</reference>
<protein>
    <submittedName>
        <fullName evidence="3">Uncharacterized protein</fullName>
    </submittedName>
</protein>
<dbReference type="InterPro" id="IPR000182">
    <property type="entry name" value="GNAT_dom"/>
</dbReference>
<accession>A0A062U3F4</accession>
<evidence type="ECO:0000256" key="1">
    <source>
        <dbReference type="ARBA" id="ARBA00022679"/>
    </source>
</evidence>
<keyword evidence="1" id="KW-0808">Transferase</keyword>
<dbReference type="AlphaFoldDB" id="A0A062U3F4"/>
<dbReference type="GO" id="GO:0016747">
    <property type="term" value="F:acyltransferase activity, transferring groups other than amino-acyl groups"/>
    <property type="evidence" value="ECO:0007669"/>
    <property type="project" value="InterPro"/>
</dbReference>
<dbReference type="SUPFAM" id="SSF55729">
    <property type="entry name" value="Acyl-CoA N-acyltransferases (Nat)"/>
    <property type="match status" value="1"/>
</dbReference>